<reference evidence="2 3" key="1">
    <citation type="submission" date="2020-08" db="EMBL/GenBank/DDBJ databases">
        <title>Functional genomics of gut bacteria from endangered species of beetles.</title>
        <authorList>
            <person name="Carlos-Shanley C."/>
        </authorList>
    </citation>
    <scope>NUCLEOTIDE SEQUENCE [LARGE SCALE GENOMIC DNA]</scope>
    <source>
        <strain evidence="2 3">S00245</strain>
    </source>
</reference>
<feature type="compositionally biased region" description="Basic residues" evidence="1">
    <location>
        <begin position="317"/>
        <end position="326"/>
    </location>
</feature>
<dbReference type="Proteomes" id="UP000555448">
    <property type="component" value="Unassembled WGS sequence"/>
</dbReference>
<accession>A0A7W7KCJ9</accession>
<proteinExistence type="predicted"/>
<sequence>MSVTLAFDHTDSKLEPEEVSGFLGNLAQQRLVKQARVDQALETYQAWRTALPAGKRVKGRIDVRMALTGLAVARMVALGRQAETREFELFAHVGKALMASGGLEAVDLDADCREARRKFGSLKAEADPWRVAYAMRKTSLVPAGGPHSQGGHTYSAFLRLIPRAMAFARLLTVVAQIYDAIPVGAAVAGSQWDERRYAQAEEDMAEAARKWLRLNQKFVFWFKAGFNPAMLAFLRLMADMDRPLAGGGRLRKSWRQCRHADQQPAVRDHPDPRGDAAHLISSRSISRARQPRPARNSGSSPAGLQVRAHRPPAPARARLRHCRRRSAPGSARPRWRCARRWRSAPASRQPAACRWPP</sequence>
<feature type="compositionally biased region" description="Low complexity" evidence="1">
    <location>
        <begin position="343"/>
        <end position="357"/>
    </location>
</feature>
<dbReference type="EMBL" id="JACHLR010000020">
    <property type="protein sequence ID" value="MBB4860339.1"/>
    <property type="molecule type" value="Genomic_DNA"/>
</dbReference>
<evidence type="ECO:0000313" key="2">
    <source>
        <dbReference type="EMBL" id="MBB4860339.1"/>
    </source>
</evidence>
<feature type="region of interest" description="Disordered" evidence="1">
    <location>
        <begin position="258"/>
        <end position="357"/>
    </location>
</feature>
<dbReference type="AlphaFoldDB" id="A0A7W7KCJ9"/>
<name>A0A7W7KCJ9_9SPHN</name>
<comment type="caution">
    <text evidence="2">The sequence shown here is derived from an EMBL/GenBank/DDBJ whole genome shotgun (WGS) entry which is preliminary data.</text>
</comment>
<gene>
    <name evidence="2" type="ORF">HNO88_003682</name>
</gene>
<feature type="compositionally biased region" description="Basic residues" evidence="1">
    <location>
        <begin position="333"/>
        <end position="342"/>
    </location>
</feature>
<evidence type="ECO:0000256" key="1">
    <source>
        <dbReference type="SAM" id="MobiDB-lite"/>
    </source>
</evidence>
<keyword evidence="3" id="KW-1185">Reference proteome</keyword>
<evidence type="ECO:0000313" key="3">
    <source>
        <dbReference type="Proteomes" id="UP000555448"/>
    </source>
</evidence>
<organism evidence="2 3">
    <name type="scientific">Novosphingobium chloroacetimidivorans</name>
    <dbReference type="NCBI Taxonomy" id="1428314"/>
    <lineage>
        <taxon>Bacteria</taxon>
        <taxon>Pseudomonadati</taxon>
        <taxon>Pseudomonadota</taxon>
        <taxon>Alphaproteobacteria</taxon>
        <taxon>Sphingomonadales</taxon>
        <taxon>Sphingomonadaceae</taxon>
        <taxon>Novosphingobium</taxon>
    </lineage>
</organism>
<feature type="compositionally biased region" description="Basic and acidic residues" evidence="1">
    <location>
        <begin position="258"/>
        <end position="276"/>
    </location>
</feature>
<protein>
    <submittedName>
        <fullName evidence="2">Uncharacterized protein</fullName>
    </submittedName>
</protein>